<reference evidence="2" key="1">
    <citation type="submission" date="2022-07" db="EMBL/GenBank/DDBJ databases">
        <title>Genome Sequence of Physisporinus lineatus.</title>
        <authorList>
            <person name="Buettner E."/>
        </authorList>
    </citation>
    <scope>NUCLEOTIDE SEQUENCE</scope>
    <source>
        <strain evidence="2">VT162</strain>
    </source>
</reference>
<organism evidence="2 3">
    <name type="scientific">Meripilus lineatus</name>
    <dbReference type="NCBI Taxonomy" id="2056292"/>
    <lineage>
        <taxon>Eukaryota</taxon>
        <taxon>Fungi</taxon>
        <taxon>Dikarya</taxon>
        <taxon>Basidiomycota</taxon>
        <taxon>Agaricomycotina</taxon>
        <taxon>Agaricomycetes</taxon>
        <taxon>Polyporales</taxon>
        <taxon>Meripilaceae</taxon>
        <taxon>Meripilus</taxon>
    </lineage>
</organism>
<evidence type="ECO:0000313" key="2">
    <source>
        <dbReference type="EMBL" id="KAJ3476634.1"/>
    </source>
</evidence>
<comment type="caution">
    <text evidence="2">The sequence shown here is derived from an EMBL/GenBank/DDBJ whole genome shotgun (WGS) entry which is preliminary data.</text>
</comment>
<gene>
    <name evidence="2" type="ORF">NLI96_g11024</name>
</gene>
<evidence type="ECO:0000313" key="3">
    <source>
        <dbReference type="Proteomes" id="UP001212997"/>
    </source>
</evidence>
<evidence type="ECO:0000256" key="1">
    <source>
        <dbReference type="SAM" id="Coils"/>
    </source>
</evidence>
<keyword evidence="1" id="KW-0175">Coiled coil</keyword>
<keyword evidence="3" id="KW-1185">Reference proteome</keyword>
<feature type="coiled-coil region" evidence="1">
    <location>
        <begin position="232"/>
        <end position="259"/>
    </location>
</feature>
<dbReference type="EMBL" id="JANAWD010000685">
    <property type="protein sequence ID" value="KAJ3476634.1"/>
    <property type="molecule type" value="Genomic_DNA"/>
</dbReference>
<dbReference type="Proteomes" id="UP001212997">
    <property type="component" value="Unassembled WGS sequence"/>
</dbReference>
<proteinExistence type="predicted"/>
<protein>
    <submittedName>
        <fullName evidence="2">Uncharacterized protein</fullName>
    </submittedName>
</protein>
<dbReference type="PANTHER" id="PTHR39472">
    <property type="entry name" value="EXPRESSED PROTEIN"/>
    <property type="match status" value="1"/>
</dbReference>
<sequence length="307" mass="33953">MDSSSDSDMIRIWNLLAEVAEQLGENRQMTVSLLGMSRNVKDQSIHSQTGFVLRRFNQDKAQEVYDAELERMNAVISAENQVLMNDNKQLNALIKEYEQTLENLMAKFRARAAEVQQRELALAREYETKILIRETEELAQALAASSSMSTSLGRLGTLLRTVMRVLTGEDAESPPFLEALAAASESENDASSSSTIPSIRTITASHEINSLEACEGPIDADKDKQLAAAEWSLERECELARLEQENEHLRRLLAEHVGVSSTTSTSSLPEFPKLSGIPKVAARTHQSQLGGREVGPFGIFKKLDMSA</sequence>
<dbReference type="PANTHER" id="PTHR39472:SF1">
    <property type="entry name" value="EXPRESSED PROTEIN"/>
    <property type="match status" value="1"/>
</dbReference>
<accession>A0AAD5UUY2</accession>
<dbReference type="AlphaFoldDB" id="A0AAD5UUY2"/>
<feature type="coiled-coil region" evidence="1">
    <location>
        <begin position="80"/>
        <end position="118"/>
    </location>
</feature>
<name>A0AAD5UUY2_9APHY</name>